<dbReference type="InterPro" id="IPR006691">
    <property type="entry name" value="GyrA/parC_rep"/>
</dbReference>
<dbReference type="CDD" id="cd00187">
    <property type="entry name" value="TOP4c"/>
    <property type="match status" value="1"/>
</dbReference>
<evidence type="ECO:0000256" key="2">
    <source>
        <dbReference type="ARBA" id="ARBA00008263"/>
    </source>
</evidence>
<comment type="subunit">
    <text evidence="10">Heterotetramer, composed of two GyrA and two GyrB chains. In the heterotetramer, GyrA contains the active site tyrosine that forms a transient covalent intermediate with DNA, while GyrB binds cofactors and catalyzes ATP hydrolysis.</text>
</comment>
<dbReference type="InterPro" id="IPR013760">
    <property type="entry name" value="Topo_IIA-like_dom_sf"/>
</dbReference>
<dbReference type="PANTHER" id="PTHR43493:SF5">
    <property type="entry name" value="DNA GYRASE SUBUNIT A, CHLOROPLASTIC_MITOCHONDRIAL"/>
    <property type="match status" value="1"/>
</dbReference>
<dbReference type="EC" id="5.6.2.2" evidence="10"/>
<proteinExistence type="inferred from homology"/>
<name>A0A2T3IXN7_9GAMM</name>
<comment type="function">
    <text evidence="9">Negative supercoiling favors strand separation, and DNA replication, transcription, recombination and repair, all of which involve strand separation. Type II topoisomerases break and join 2 DNA strands simultaneously in an ATP-dependent manner.</text>
</comment>
<keyword evidence="12" id="KW-0175">Coiled coil</keyword>
<keyword evidence="3 10" id="KW-0963">Cytoplasm</keyword>
<keyword evidence="16" id="KW-1185">Reference proteome</keyword>
<evidence type="ECO:0000256" key="11">
    <source>
        <dbReference type="PROSITE-ProRule" id="PRU01384"/>
    </source>
</evidence>
<dbReference type="Gene3D" id="3.90.199.10">
    <property type="entry name" value="Topoisomerase II, domain 5"/>
    <property type="match status" value="1"/>
</dbReference>
<comment type="caution">
    <text evidence="15">The sequence shown here is derived from an EMBL/GenBank/DDBJ whole genome shotgun (WGS) entry which is preliminary data.</text>
</comment>
<dbReference type="SUPFAM" id="SSF56719">
    <property type="entry name" value="Type II DNA topoisomerase"/>
    <property type="match status" value="1"/>
</dbReference>
<comment type="catalytic activity">
    <reaction evidence="1 10 11">
        <text>ATP-dependent breakage, passage and rejoining of double-stranded DNA.</text>
        <dbReference type="EC" id="5.6.2.2"/>
    </reaction>
</comment>
<dbReference type="PANTHER" id="PTHR43493">
    <property type="entry name" value="DNA GYRASE/TOPOISOMERASE SUBUNIT A"/>
    <property type="match status" value="1"/>
</dbReference>
<evidence type="ECO:0000256" key="6">
    <source>
        <dbReference type="ARBA" id="ARBA00023029"/>
    </source>
</evidence>
<comment type="function">
    <text evidence="10">A type II topoisomerase that negatively supercoils closed circular double-stranded (ds) DNA in an ATP-dependent manner to modulate DNA topology and maintain chromosomes in an underwound state. Negative supercoiling favors strand separation, and DNA replication, transcription, recombination and repair, all of which involve strand separation. Also able to catalyze the interconversion of other topological isomers of dsDNA rings, including catenanes and knotted rings. Type II topoisomerases break and join 2 DNA strands simultaneously in an ATP-dependent manner.</text>
</comment>
<dbReference type="OrthoDB" id="9806486at2"/>
<organism evidence="15 16">
    <name type="scientific">Photobacterium lutimaris</name>
    <dbReference type="NCBI Taxonomy" id="388278"/>
    <lineage>
        <taxon>Bacteria</taxon>
        <taxon>Pseudomonadati</taxon>
        <taxon>Pseudomonadota</taxon>
        <taxon>Gammaproteobacteria</taxon>
        <taxon>Vibrionales</taxon>
        <taxon>Vibrionaceae</taxon>
        <taxon>Photobacterium</taxon>
    </lineage>
</organism>
<dbReference type="Gene3D" id="1.10.268.10">
    <property type="entry name" value="Topoisomerase, domain 3"/>
    <property type="match status" value="1"/>
</dbReference>
<dbReference type="PROSITE" id="PS52040">
    <property type="entry name" value="TOPO_IIA"/>
    <property type="match status" value="1"/>
</dbReference>
<dbReference type="GO" id="GO:0005524">
    <property type="term" value="F:ATP binding"/>
    <property type="evidence" value="ECO:0007669"/>
    <property type="project" value="UniProtKB-UniRule"/>
</dbReference>
<evidence type="ECO:0000256" key="9">
    <source>
        <dbReference type="ARBA" id="ARBA00058442"/>
    </source>
</evidence>
<dbReference type="InterPro" id="IPR002205">
    <property type="entry name" value="Topo_IIA_dom_A"/>
</dbReference>
<dbReference type="EMBL" id="PYMH01000006">
    <property type="protein sequence ID" value="PSU33291.1"/>
    <property type="molecule type" value="Genomic_DNA"/>
</dbReference>
<dbReference type="GO" id="GO:0006265">
    <property type="term" value="P:DNA topological change"/>
    <property type="evidence" value="ECO:0007669"/>
    <property type="project" value="UniProtKB-UniRule"/>
</dbReference>
<dbReference type="RefSeq" id="WP_107349502.1">
    <property type="nucleotide sequence ID" value="NZ_PYMH01000006.1"/>
</dbReference>
<comment type="miscellaneous">
    <text evidence="10">Few gyrases are as efficient as E.coli at forming negative supercoils. Not all organisms have 2 type II topoisomerases; in organisms with a single type II topoisomerase this enzyme also has to decatenate newly replicated chromosomes.</text>
</comment>
<accession>A0A2T3IXN7</accession>
<dbReference type="SMART" id="SM00434">
    <property type="entry name" value="TOP4c"/>
    <property type="match status" value="1"/>
</dbReference>
<evidence type="ECO:0000256" key="13">
    <source>
        <dbReference type="SAM" id="MobiDB-lite"/>
    </source>
</evidence>
<dbReference type="AlphaFoldDB" id="A0A2T3IXN7"/>
<evidence type="ECO:0000256" key="1">
    <source>
        <dbReference type="ARBA" id="ARBA00000185"/>
    </source>
</evidence>
<evidence type="ECO:0000256" key="8">
    <source>
        <dbReference type="ARBA" id="ARBA00023235"/>
    </source>
</evidence>
<evidence type="ECO:0000256" key="4">
    <source>
        <dbReference type="ARBA" id="ARBA00022741"/>
    </source>
</evidence>
<evidence type="ECO:0000313" key="16">
    <source>
        <dbReference type="Proteomes" id="UP000241222"/>
    </source>
</evidence>
<protein>
    <recommendedName>
        <fullName evidence="10">DNA gyrase subunit A</fullName>
        <ecNumber evidence="10">5.6.2.2</ecNumber>
    </recommendedName>
</protein>
<dbReference type="Pfam" id="PF03989">
    <property type="entry name" value="DNA_gyraseA_C"/>
    <property type="match status" value="6"/>
</dbReference>
<dbReference type="InterPro" id="IPR035516">
    <property type="entry name" value="Gyrase/topoIV_suA_C"/>
</dbReference>
<dbReference type="GO" id="GO:0034335">
    <property type="term" value="F:DNA negative supercoiling activity"/>
    <property type="evidence" value="ECO:0007669"/>
    <property type="project" value="UniProtKB-ARBA"/>
</dbReference>
<gene>
    <name evidence="10" type="primary">gyrA</name>
    <name evidence="15" type="ORF">C9I99_13965</name>
</gene>
<comment type="subcellular location">
    <subcellularLocation>
        <location evidence="10">Cytoplasm</location>
    </subcellularLocation>
</comment>
<keyword evidence="8 10" id="KW-0413">Isomerase</keyword>
<dbReference type="InterPro" id="IPR005743">
    <property type="entry name" value="GyrA"/>
</dbReference>
<dbReference type="Pfam" id="PF00521">
    <property type="entry name" value="DNA_topoisoIV"/>
    <property type="match status" value="1"/>
</dbReference>
<dbReference type="GO" id="GO:0005694">
    <property type="term" value="C:chromosome"/>
    <property type="evidence" value="ECO:0007669"/>
    <property type="project" value="InterPro"/>
</dbReference>
<feature type="region of interest" description="Disordered" evidence="13">
    <location>
        <begin position="848"/>
        <end position="877"/>
    </location>
</feature>
<dbReference type="GO" id="GO:0006261">
    <property type="term" value="P:DNA-templated DNA replication"/>
    <property type="evidence" value="ECO:0007669"/>
    <property type="project" value="UniProtKB-UniRule"/>
</dbReference>
<dbReference type="NCBIfam" id="NF004044">
    <property type="entry name" value="PRK05561.1"/>
    <property type="match status" value="1"/>
</dbReference>
<evidence type="ECO:0000256" key="3">
    <source>
        <dbReference type="ARBA" id="ARBA00022490"/>
    </source>
</evidence>
<dbReference type="SUPFAM" id="SSF101904">
    <property type="entry name" value="GyrA/ParC C-terminal domain-like"/>
    <property type="match status" value="1"/>
</dbReference>
<dbReference type="GO" id="GO:0003677">
    <property type="term" value="F:DNA binding"/>
    <property type="evidence" value="ECO:0007669"/>
    <property type="project" value="UniProtKB-UniRule"/>
</dbReference>
<dbReference type="Proteomes" id="UP000241222">
    <property type="component" value="Unassembled WGS sequence"/>
</dbReference>
<reference evidence="15 16" key="1">
    <citation type="submission" date="2018-03" db="EMBL/GenBank/DDBJ databases">
        <title>Whole genome sequencing of Histamine producing bacteria.</title>
        <authorList>
            <person name="Butler K."/>
        </authorList>
    </citation>
    <scope>NUCLEOTIDE SEQUENCE [LARGE SCALE GENOMIC DNA]</scope>
    <source>
        <strain evidence="15 16">JCM 13586</strain>
    </source>
</reference>
<keyword evidence="6 10" id="KW-0799">Topoisomerase</keyword>
<dbReference type="NCBIfam" id="NF004043">
    <property type="entry name" value="PRK05560.1"/>
    <property type="match status" value="1"/>
</dbReference>
<feature type="active site" description="O-(5'-phospho-DNA)-tyrosine intermediate" evidence="10 11">
    <location>
        <position position="122"/>
    </location>
</feature>
<dbReference type="InterPro" id="IPR013757">
    <property type="entry name" value="Topo_IIA_A_a_sf"/>
</dbReference>
<comment type="similarity">
    <text evidence="2 10">Belongs to the type II topoisomerase GyrA/ParC subunit family.</text>
</comment>
<evidence type="ECO:0000256" key="10">
    <source>
        <dbReference type="HAMAP-Rule" id="MF_01897"/>
    </source>
</evidence>
<keyword evidence="4 10" id="KW-0547">Nucleotide-binding</keyword>
<dbReference type="FunFam" id="3.30.1360.40:FF:000002">
    <property type="entry name" value="DNA gyrase subunit A"/>
    <property type="match status" value="1"/>
</dbReference>
<dbReference type="InterPro" id="IPR050220">
    <property type="entry name" value="Type_II_DNA_Topoisomerases"/>
</dbReference>
<dbReference type="NCBIfam" id="TIGR01063">
    <property type="entry name" value="gyrA"/>
    <property type="match status" value="1"/>
</dbReference>
<evidence type="ECO:0000256" key="12">
    <source>
        <dbReference type="SAM" id="Coils"/>
    </source>
</evidence>
<evidence type="ECO:0000313" key="15">
    <source>
        <dbReference type="EMBL" id="PSU33291.1"/>
    </source>
</evidence>
<evidence type="ECO:0000259" key="14">
    <source>
        <dbReference type="PROSITE" id="PS52040"/>
    </source>
</evidence>
<feature type="domain" description="Topo IIA-type catalytic" evidence="14">
    <location>
        <begin position="34"/>
        <end position="532"/>
    </location>
</feature>
<dbReference type="FunFam" id="2.120.10.90:FF:000002">
    <property type="entry name" value="DNA gyrase subunit A"/>
    <property type="match status" value="1"/>
</dbReference>
<feature type="coiled-coil region" evidence="12">
    <location>
        <begin position="491"/>
        <end position="518"/>
    </location>
</feature>
<dbReference type="HAMAP" id="MF_01897">
    <property type="entry name" value="GyrA"/>
    <property type="match status" value="1"/>
</dbReference>
<dbReference type="Gene3D" id="2.120.10.90">
    <property type="entry name" value="DNA gyrase/topoisomerase IV, subunit A, C-terminal"/>
    <property type="match status" value="1"/>
</dbReference>
<evidence type="ECO:0000256" key="7">
    <source>
        <dbReference type="ARBA" id="ARBA00023125"/>
    </source>
</evidence>
<dbReference type="InterPro" id="IPR013758">
    <property type="entry name" value="Topo_IIA_A/C_ab"/>
</dbReference>
<sequence length="877" mass="97039">MSDLAKEITPVNIEEELKGSYLDYAMSVIVGRALPDVRDGLKPVHRRVLFAMNVLGNDWNKAYKKSARVVGDVIGKYHPHGDSAVYDTIVRMAQPFSLRYMLVDGQGNFGSIDGDSAAAMRYTEVRMSKIAHELLADLDKETVDYVPNYDGTEQIPAVLPTRVPNLLVNGSSGIAVGMATNIPPHNLGEVIDGCLAYINDESLTIDQLMEYIPGPDFPTAAMISGRKGIVDAYKTGRGKIYLRSKANIEVEKNGKETIIVTEIPYQVNKARLIEKIAELVKDKKIEGISALRDESDKDGMRIVIECKRDAVGEVVLNNLYAQTQLQTTFGINMVALDNGQPKTFNLKDMLKCFVNHRREVVTRRTIYELRKARERAHLLEGLALALANIDEIIELIKNAPTPAEAKAGLVARGWDLGNVAAMLERAGTDAARPEWLEEQYGIRDGQYYLTEQQAQAILDLRLHKLTGLEHEKILGEYKTLLEEIAELLYILGSSERLMEVIREELEAVKEQFNDVRRTEITAASHDIDLEDLINQEDVVVTLSHEGYVKYQILSDYEAQRRGGKGKAATRMKDEDFIERLLVANTHDTILCFSSRGRMYWLKVYQLPLASRTARGKPIVNILPLEEGERITAILPVKEYEADKFVFMATADGTVKKTPLTDFSRPRSAGIIAVNLREGDSLIGVDVTNSTDQIMLFSEAGKVVRFSEEQVRGMGRTAAGVRGMKLAEGDKVVSLIVPHNDGDILTVTENGYGKRTELAEYPSKSRATQGVVSIKVSDRNGSVVGAVQVEDGDEFMMITNGGTLVRTRVAEVSRVGRNTQGVTLIRTAEGELVVGLQRIDEPEEDELIEDAELVEGEAPAEGETPAADTPADDSSEQE</sequence>
<dbReference type="GO" id="GO:0005737">
    <property type="term" value="C:cytoplasm"/>
    <property type="evidence" value="ECO:0007669"/>
    <property type="project" value="UniProtKB-SubCell"/>
</dbReference>
<keyword evidence="7 10" id="KW-0238">DNA-binding</keyword>
<dbReference type="Gene3D" id="3.30.1360.40">
    <property type="match status" value="1"/>
</dbReference>
<evidence type="ECO:0000256" key="5">
    <source>
        <dbReference type="ARBA" id="ARBA00022840"/>
    </source>
</evidence>
<feature type="compositionally biased region" description="Acidic residues" evidence="13">
    <location>
        <begin position="848"/>
        <end position="859"/>
    </location>
</feature>
<dbReference type="GO" id="GO:0009330">
    <property type="term" value="C:DNA topoisomerase type II (double strand cut, ATP-hydrolyzing) complex"/>
    <property type="evidence" value="ECO:0007669"/>
    <property type="project" value="TreeGrafter"/>
</dbReference>
<dbReference type="FunFam" id="3.90.199.10:FF:000001">
    <property type="entry name" value="DNA gyrase subunit A"/>
    <property type="match status" value="1"/>
</dbReference>
<feature type="short sequence motif" description="GyrA-box" evidence="10">
    <location>
        <begin position="559"/>
        <end position="565"/>
    </location>
</feature>
<keyword evidence="5 10" id="KW-0067">ATP-binding</keyword>